<dbReference type="GO" id="GO:0005829">
    <property type="term" value="C:cytosol"/>
    <property type="evidence" value="ECO:0007669"/>
    <property type="project" value="TreeGrafter"/>
</dbReference>
<dbReference type="HOGENOM" id="CLU_062625_1_2_9"/>
<gene>
    <name evidence="9" type="primary">fliH</name>
    <name evidence="9" type="ordered locus">AXY_15030</name>
</gene>
<accession>K0IYP5</accession>
<dbReference type="EMBL" id="AP012050">
    <property type="protein sequence ID" value="BAM47635.1"/>
    <property type="molecule type" value="Genomic_DNA"/>
</dbReference>
<protein>
    <submittedName>
        <fullName evidence="9">Putative flagellar assembly protein FliH</fullName>
    </submittedName>
</protein>
<evidence type="ECO:0000256" key="3">
    <source>
        <dbReference type="ARBA" id="ARBA00022448"/>
    </source>
</evidence>
<name>K0IYP5_AMPXN</name>
<keyword evidence="3" id="KW-0813">Transport</keyword>
<dbReference type="eggNOG" id="COG1317">
    <property type="taxonomic scope" value="Bacteria"/>
</dbReference>
<keyword evidence="9" id="KW-0969">Cilium</keyword>
<reference evidence="9 10" key="1">
    <citation type="submission" date="2011-01" db="EMBL/GenBank/DDBJ databases">
        <title>Whole genome sequence of Amphibacillus xylinus NBRC 15112.</title>
        <authorList>
            <person name="Nakazawa H."/>
            <person name="Katano Y."/>
            <person name="Nakamura S."/>
            <person name="Sasagawa M."/>
            <person name="Fukada J."/>
            <person name="Arai T."/>
            <person name="Sasakura N."/>
            <person name="Mochizuki D."/>
            <person name="Hosoyama A."/>
            <person name="Harada K."/>
            <person name="Horikawa H."/>
            <person name="Kato Y."/>
            <person name="Harada T."/>
            <person name="Sasaki K."/>
            <person name="Sekiguchi M."/>
            <person name="Hodoyama M."/>
            <person name="Nishiko R."/>
            <person name="Narita H."/>
            <person name="Hanamaki A."/>
            <person name="Hata C."/>
            <person name="Konno Y."/>
            <person name="Niimura Y."/>
            <person name="Yamazaki S."/>
            <person name="Fujita N."/>
        </authorList>
    </citation>
    <scope>NUCLEOTIDE SEQUENCE [LARGE SCALE GENOMIC DNA]</scope>
    <source>
        <strain evidence="10">ATCC 51415 / DSM 6626 / JCM 7361 / LMG 17667 / NBRC 15112 / Ep01</strain>
    </source>
</reference>
<sequence length="254" mass="28857">MSDTQREQKVKKIQLRPITIQNLKPDTTEGIEQNSLSELNKLNDQVLKAKKELQRLNDEMQSKRLATEQEINAAKEQWLIEKEQLINETKQVAFSEGYEEGRNEGQKSLTAKLEEADQIVESARDEYLKIIGQNEATILELATKIASKIISYEIKENAGFVELVKTAIQEVQEQSSIKIYTSAADFQMVNEQYDQLLTLVGSDTVLSIHPLATLGSGGCIIKTPYSQLDVSIDQQLSKIKTRLFEVMEEIKREH</sequence>
<dbReference type="AlphaFoldDB" id="K0IYP5"/>
<keyword evidence="4" id="KW-1005">Bacterial flagellum biogenesis</keyword>
<keyword evidence="6" id="KW-1006">Bacterial flagellum protein export</keyword>
<feature type="coiled-coil region" evidence="7">
    <location>
        <begin position="32"/>
        <end position="126"/>
    </location>
</feature>
<dbReference type="RefSeq" id="WP_015010233.1">
    <property type="nucleotide sequence ID" value="NC_018704.1"/>
</dbReference>
<evidence type="ECO:0000256" key="5">
    <source>
        <dbReference type="ARBA" id="ARBA00022927"/>
    </source>
</evidence>
<evidence type="ECO:0000256" key="7">
    <source>
        <dbReference type="SAM" id="Coils"/>
    </source>
</evidence>
<dbReference type="GO" id="GO:0044781">
    <property type="term" value="P:bacterial-type flagellum organization"/>
    <property type="evidence" value="ECO:0007669"/>
    <property type="project" value="UniProtKB-KW"/>
</dbReference>
<dbReference type="PANTHER" id="PTHR34982:SF1">
    <property type="entry name" value="FLAGELLAR ASSEMBLY PROTEIN FLIH"/>
    <property type="match status" value="1"/>
</dbReference>
<proteinExistence type="inferred from homology"/>
<evidence type="ECO:0000259" key="8">
    <source>
        <dbReference type="Pfam" id="PF02108"/>
    </source>
</evidence>
<evidence type="ECO:0000256" key="4">
    <source>
        <dbReference type="ARBA" id="ARBA00022795"/>
    </source>
</evidence>
<keyword evidence="5" id="KW-0653">Protein transport</keyword>
<keyword evidence="9" id="KW-0966">Cell projection</keyword>
<dbReference type="InterPro" id="IPR051472">
    <property type="entry name" value="T3SS_Stator/FliH"/>
</dbReference>
<feature type="domain" description="Flagellar assembly protein FliH/Type III secretion system HrpE" evidence="8">
    <location>
        <begin position="113"/>
        <end position="238"/>
    </location>
</feature>
<keyword evidence="7" id="KW-0175">Coiled coil</keyword>
<dbReference type="InterPro" id="IPR018035">
    <property type="entry name" value="Flagellar_FliH/T3SS_HrpE"/>
</dbReference>
<dbReference type="GO" id="GO:0015031">
    <property type="term" value="P:protein transport"/>
    <property type="evidence" value="ECO:0007669"/>
    <property type="project" value="UniProtKB-KW"/>
</dbReference>
<keyword evidence="10" id="KW-1185">Reference proteome</keyword>
<comment type="function">
    <text evidence="1">Needed for flagellar regrowth and assembly.</text>
</comment>
<dbReference type="STRING" id="698758.AXY_15030"/>
<comment type="similarity">
    <text evidence="2">Belongs to the FliH family.</text>
</comment>
<dbReference type="KEGG" id="axl:AXY_15030"/>
<evidence type="ECO:0000313" key="10">
    <source>
        <dbReference type="Proteomes" id="UP000006294"/>
    </source>
</evidence>
<organism evidence="9 10">
    <name type="scientific">Amphibacillus xylanus (strain ATCC 51415 / DSM 6626 / JCM 7361 / LMG 17667 / NBRC 15112 / Ep01)</name>
    <dbReference type="NCBI Taxonomy" id="698758"/>
    <lineage>
        <taxon>Bacteria</taxon>
        <taxon>Bacillati</taxon>
        <taxon>Bacillota</taxon>
        <taxon>Bacilli</taxon>
        <taxon>Bacillales</taxon>
        <taxon>Bacillaceae</taxon>
        <taxon>Amphibacillus</taxon>
    </lineage>
</organism>
<evidence type="ECO:0000256" key="6">
    <source>
        <dbReference type="ARBA" id="ARBA00023225"/>
    </source>
</evidence>
<evidence type="ECO:0000256" key="1">
    <source>
        <dbReference type="ARBA" id="ARBA00003041"/>
    </source>
</evidence>
<evidence type="ECO:0000313" key="9">
    <source>
        <dbReference type="EMBL" id="BAM47635.1"/>
    </source>
</evidence>
<dbReference type="PANTHER" id="PTHR34982">
    <property type="entry name" value="YOP PROTEINS TRANSLOCATION PROTEIN L"/>
    <property type="match status" value="1"/>
</dbReference>
<keyword evidence="9" id="KW-0282">Flagellum</keyword>
<evidence type="ECO:0000256" key="2">
    <source>
        <dbReference type="ARBA" id="ARBA00006602"/>
    </source>
</evidence>
<dbReference type="Proteomes" id="UP000006294">
    <property type="component" value="Chromosome"/>
</dbReference>
<dbReference type="Pfam" id="PF02108">
    <property type="entry name" value="FliH"/>
    <property type="match status" value="1"/>
</dbReference>